<sequence length="79" mass="8073">MLRASGIDRIGDCLIALGAVDVGVGGAIDHHVTVSDDPLGRSGVGDIPLRGSQRQHIAAFPGGLCRQMAAQLPARTGDD</sequence>
<evidence type="ECO:0000313" key="9">
    <source>
        <dbReference type="Proteomes" id="UP000039021"/>
    </source>
</evidence>
<evidence type="ECO:0000313" key="12">
    <source>
        <dbReference type="Proteomes" id="UP000045842"/>
    </source>
</evidence>
<dbReference type="Proteomes" id="UP000039217">
    <property type="component" value="Unassembled WGS sequence"/>
</dbReference>
<dbReference type="Proteomes" id="UP000039021">
    <property type="component" value="Unassembled WGS sequence"/>
</dbReference>
<proteinExistence type="predicted"/>
<evidence type="ECO:0000313" key="13">
    <source>
        <dbReference type="Proteomes" id="UP000046680"/>
    </source>
</evidence>
<dbReference type="Proteomes" id="UP000046947">
    <property type="component" value="Unassembled WGS sequence"/>
</dbReference>
<evidence type="ECO:0000313" key="10">
    <source>
        <dbReference type="Proteomes" id="UP000039217"/>
    </source>
</evidence>
<evidence type="ECO:0000313" key="8">
    <source>
        <dbReference type="EMBL" id="COX91844.1"/>
    </source>
</evidence>
<dbReference type="EMBL" id="CQQC01002349">
    <property type="protein sequence ID" value="CNW74336.1"/>
    <property type="molecule type" value="Genomic_DNA"/>
</dbReference>
<dbReference type="Proteomes" id="UP000049023">
    <property type="component" value="Unassembled WGS sequence"/>
</dbReference>
<reference evidence="9 10" key="2">
    <citation type="submission" date="2015-03" db="EMBL/GenBank/DDBJ databases">
        <authorList>
            <consortium name="Pathogen Informatics"/>
        </authorList>
    </citation>
    <scope>NUCLEOTIDE SEQUENCE [LARGE SCALE GENOMIC DNA]</scope>
    <source>
        <strain evidence="4 16">Bir 185</strain>
        <strain evidence="3 15">Bir 187</strain>
        <strain evidence="2 13">C09601061</strain>
        <strain evidence="5 10">D00501624</strain>
        <strain evidence="6 12">G09801536</strain>
        <strain evidence="1 14">H09601792</strain>
        <strain evidence="7 11">M09401471</strain>
        <strain evidence="9">N09902308</strain>
    </source>
</reference>
<reference evidence="8" key="1">
    <citation type="submission" date="2015-03" db="EMBL/GenBank/DDBJ databases">
        <authorList>
            <consortium name="Pathogen Informatics"/>
            <person name="Murphy D."/>
        </authorList>
    </citation>
    <scope>NUCLEOTIDE SEQUENCE</scope>
    <source>
        <strain evidence="8">N09902308</strain>
    </source>
</reference>
<protein>
    <submittedName>
        <fullName evidence="3">Uncharacterized protein</fullName>
    </submittedName>
</protein>
<evidence type="ECO:0000313" key="6">
    <source>
        <dbReference type="EMBL" id="COU78354.1"/>
    </source>
</evidence>
<evidence type="ECO:0000313" key="5">
    <source>
        <dbReference type="EMBL" id="CNW74336.1"/>
    </source>
</evidence>
<dbReference type="EMBL" id="CFOH01000013">
    <property type="protein sequence ID" value="CFE46441.1"/>
    <property type="molecule type" value="Genomic_DNA"/>
</dbReference>
<organism evidence="3 15">
    <name type="scientific">Mycobacterium tuberculosis</name>
    <dbReference type="NCBI Taxonomy" id="1773"/>
    <lineage>
        <taxon>Bacteria</taxon>
        <taxon>Bacillati</taxon>
        <taxon>Actinomycetota</taxon>
        <taxon>Actinomycetes</taxon>
        <taxon>Mycobacteriales</taxon>
        <taxon>Mycobacteriaceae</taxon>
        <taxon>Mycobacterium</taxon>
        <taxon>Mycobacterium tuberculosis complex</taxon>
    </lineage>
</organism>
<dbReference type="EMBL" id="CSBK01000791">
    <property type="protein sequence ID" value="COX91844.1"/>
    <property type="molecule type" value="Genomic_DNA"/>
</dbReference>
<dbReference type="Proteomes" id="UP000045842">
    <property type="component" value="Unassembled WGS sequence"/>
</dbReference>
<evidence type="ECO:0000313" key="3">
    <source>
        <dbReference type="EMBL" id="CKS47206.1"/>
    </source>
</evidence>
<name>A0A655A7K2_MYCTX</name>
<dbReference type="Proteomes" id="UP000046680">
    <property type="component" value="Unassembled WGS sequence"/>
</dbReference>
<accession>A0A655A7K2</accession>
<dbReference type="EMBL" id="CNFT01001308">
    <property type="protein sequence ID" value="CKT14278.1"/>
    <property type="molecule type" value="Genomic_DNA"/>
</dbReference>
<dbReference type="AlphaFoldDB" id="A0A655A7K2"/>
<evidence type="ECO:0000313" key="16">
    <source>
        <dbReference type="Proteomes" id="UP000050164"/>
    </source>
</evidence>
<dbReference type="Proteomes" id="UP000044938">
    <property type="component" value="Unassembled WGS sequence"/>
</dbReference>
<evidence type="ECO:0000313" key="2">
    <source>
        <dbReference type="EMBL" id="CFR90256.1"/>
    </source>
</evidence>
<evidence type="ECO:0000313" key="1">
    <source>
        <dbReference type="EMBL" id="CFE46441.1"/>
    </source>
</evidence>
<evidence type="ECO:0000313" key="14">
    <source>
        <dbReference type="Proteomes" id="UP000046947"/>
    </source>
</evidence>
<dbReference type="EMBL" id="CNFU01000765">
    <property type="protein sequence ID" value="CKS47206.1"/>
    <property type="molecule type" value="Genomic_DNA"/>
</dbReference>
<evidence type="ECO:0000313" key="15">
    <source>
        <dbReference type="Proteomes" id="UP000049023"/>
    </source>
</evidence>
<evidence type="ECO:0000313" key="7">
    <source>
        <dbReference type="EMBL" id="COX04515.1"/>
    </source>
</evidence>
<dbReference type="Proteomes" id="UP000050164">
    <property type="component" value="Unassembled WGS sequence"/>
</dbReference>
<dbReference type="EMBL" id="CSAJ01000671">
    <property type="protein sequence ID" value="COX04515.1"/>
    <property type="molecule type" value="Genomic_DNA"/>
</dbReference>
<dbReference type="EMBL" id="CSAD01000025">
    <property type="protein sequence ID" value="COU78354.1"/>
    <property type="molecule type" value="Genomic_DNA"/>
</dbReference>
<evidence type="ECO:0000313" key="4">
    <source>
        <dbReference type="EMBL" id="CKT14278.1"/>
    </source>
</evidence>
<dbReference type="EMBL" id="CGCX01001186">
    <property type="protein sequence ID" value="CFR90256.1"/>
    <property type="molecule type" value="Genomic_DNA"/>
</dbReference>
<gene>
    <name evidence="2" type="ORF">ERS007657_02826</name>
    <name evidence="5" type="ORF">ERS007661_04239</name>
    <name evidence="6" type="ORF">ERS007679_00368</name>
    <name evidence="1" type="ORF">ERS007688_00177</name>
    <name evidence="7" type="ORF">ERS007720_03801</name>
    <name evidence="8" type="ORF">ERS007739_01885</name>
    <name evidence="4" type="ORF">ERS027659_04011</name>
    <name evidence="3" type="ORF">ERS027661_03122</name>
</gene>
<evidence type="ECO:0000313" key="11">
    <source>
        <dbReference type="Proteomes" id="UP000044938"/>
    </source>
</evidence>